<dbReference type="EMBL" id="GGMR01015477">
    <property type="protein sequence ID" value="MBY28096.1"/>
    <property type="molecule type" value="Transcribed_RNA"/>
</dbReference>
<gene>
    <name evidence="1" type="ORF">g.159882</name>
</gene>
<reference evidence="1" key="1">
    <citation type="submission" date="2018-04" db="EMBL/GenBank/DDBJ databases">
        <title>Transcriptome of Schizaphis graminum biotype I.</title>
        <authorList>
            <person name="Scully E.D."/>
            <person name="Geib S.M."/>
            <person name="Palmer N.A."/>
            <person name="Koch K."/>
            <person name="Bradshaw J."/>
            <person name="Heng-Moss T."/>
            <person name="Sarath G."/>
        </authorList>
    </citation>
    <scope>NUCLEOTIDE SEQUENCE</scope>
</reference>
<accession>A0A2S2PGR0</accession>
<proteinExistence type="predicted"/>
<dbReference type="AlphaFoldDB" id="A0A2S2PGR0"/>
<organism evidence="1">
    <name type="scientific">Schizaphis graminum</name>
    <name type="common">Green bug aphid</name>
    <dbReference type="NCBI Taxonomy" id="13262"/>
    <lineage>
        <taxon>Eukaryota</taxon>
        <taxon>Metazoa</taxon>
        <taxon>Ecdysozoa</taxon>
        <taxon>Arthropoda</taxon>
        <taxon>Hexapoda</taxon>
        <taxon>Insecta</taxon>
        <taxon>Pterygota</taxon>
        <taxon>Neoptera</taxon>
        <taxon>Paraneoptera</taxon>
        <taxon>Hemiptera</taxon>
        <taxon>Sternorrhyncha</taxon>
        <taxon>Aphidomorpha</taxon>
        <taxon>Aphidoidea</taxon>
        <taxon>Aphididae</taxon>
        <taxon>Aphidini</taxon>
        <taxon>Schizaphis</taxon>
    </lineage>
</organism>
<protein>
    <submittedName>
        <fullName evidence="1">Uncharacterized protein</fullName>
    </submittedName>
</protein>
<name>A0A2S2PGR0_SCHGA</name>
<evidence type="ECO:0000313" key="1">
    <source>
        <dbReference type="EMBL" id="MBY28096.1"/>
    </source>
</evidence>
<sequence length="106" mass="12055">MPLQSIFDQDASVVLDVLTNDPVQARTEKTCGPMDLEPDPTTKQFDWNEEVGYRDHHYGNVLDIPFSGTLNGYPNVRVQGLIFQGCTWEILFIPYLCPTKYPFTAI</sequence>